<evidence type="ECO:0000313" key="1">
    <source>
        <dbReference type="EMBL" id="KAK0731878.1"/>
    </source>
</evidence>
<dbReference type="EMBL" id="JAUKUA010000001">
    <property type="protein sequence ID" value="KAK0731878.1"/>
    <property type="molecule type" value="Genomic_DNA"/>
</dbReference>
<name>A0AA40BCS2_9PEZI</name>
<organism evidence="1 2">
    <name type="scientific">Lasiosphaeris hirsuta</name>
    <dbReference type="NCBI Taxonomy" id="260670"/>
    <lineage>
        <taxon>Eukaryota</taxon>
        <taxon>Fungi</taxon>
        <taxon>Dikarya</taxon>
        <taxon>Ascomycota</taxon>
        <taxon>Pezizomycotina</taxon>
        <taxon>Sordariomycetes</taxon>
        <taxon>Sordariomycetidae</taxon>
        <taxon>Sordariales</taxon>
        <taxon>Lasiosphaeriaceae</taxon>
        <taxon>Lasiosphaeris</taxon>
    </lineage>
</organism>
<accession>A0AA40BCS2</accession>
<evidence type="ECO:0000313" key="2">
    <source>
        <dbReference type="Proteomes" id="UP001172102"/>
    </source>
</evidence>
<keyword evidence="2" id="KW-1185">Reference proteome</keyword>
<comment type="caution">
    <text evidence="1">The sequence shown here is derived from an EMBL/GenBank/DDBJ whole genome shotgun (WGS) entry which is preliminary data.</text>
</comment>
<protein>
    <submittedName>
        <fullName evidence="1">Uncharacterized protein</fullName>
    </submittedName>
</protein>
<proteinExistence type="predicted"/>
<reference evidence="1" key="1">
    <citation type="submission" date="2023-06" db="EMBL/GenBank/DDBJ databases">
        <title>Genome-scale phylogeny and comparative genomics of the fungal order Sordariales.</title>
        <authorList>
            <consortium name="Lawrence Berkeley National Laboratory"/>
            <person name="Hensen N."/>
            <person name="Bonometti L."/>
            <person name="Westerberg I."/>
            <person name="Brannstrom I.O."/>
            <person name="Guillou S."/>
            <person name="Cros-Aarteil S."/>
            <person name="Calhoun S."/>
            <person name="Haridas S."/>
            <person name="Kuo A."/>
            <person name="Mondo S."/>
            <person name="Pangilinan J."/>
            <person name="Riley R."/>
            <person name="Labutti K."/>
            <person name="Andreopoulos B."/>
            <person name="Lipzen A."/>
            <person name="Chen C."/>
            <person name="Yanf M."/>
            <person name="Daum C."/>
            <person name="Ng V."/>
            <person name="Clum A."/>
            <person name="Steindorff A."/>
            <person name="Ohm R."/>
            <person name="Martin F."/>
            <person name="Silar P."/>
            <person name="Natvig D."/>
            <person name="Lalanne C."/>
            <person name="Gautier V."/>
            <person name="Ament-Velasquez S.L."/>
            <person name="Kruys A."/>
            <person name="Hutchinson M.I."/>
            <person name="Powell A.J."/>
            <person name="Barry K."/>
            <person name="Miller A.N."/>
            <person name="Grigoriev I.V."/>
            <person name="Debuchy R."/>
            <person name="Gladieux P."/>
            <person name="Thoren M.H."/>
            <person name="Johannesson H."/>
        </authorList>
    </citation>
    <scope>NUCLEOTIDE SEQUENCE</scope>
    <source>
        <strain evidence="1">SMH4607-1</strain>
    </source>
</reference>
<sequence length="126" mass="14060">MHLTGVVTGLSNRAYAELCGRQPDTAEFIQLLIDNRAVVVGKTKLLARTPDVIIKDVLAIGGRVVRPSHWPTKLLYPTEWFLVANNEQQQMNDKFLNLLKSYLGLKHIMFSRGGVEANGPSWKDGT</sequence>
<dbReference type="Proteomes" id="UP001172102">
    <property type="component" value="Unassembled WGS sequence"/>
</dbReference>
<dbReference type="AlphaFoldDB" id="A0AA40BCS2"/>
<gene>
    <name evidence="1" type="ORF">B0H67DRAFT_606478</name>
</gene>